<dbReference type="Pfam" id="PF07751">
    <property type="entry name" value="Abi_2"/>
    <property type="match status" value="1"/>
</dbReference>
<reference evidence="1 2" key="1">
    <citation type="submission" date="2014-07" db="EMBL/GenBank/DDBJ databases">
        <authorList>
            <person name="McCorrison J."/>
            <person name="Sanka R."/>
            <person name="Torralba M."/>
            <person name="Gillis M."/>
            <person name="Haft D.H."/>
            <person name="Methe B."/>
            <person name="Sutton G."/>
            <person name="Nelson K.E."/>
        </authorList>
    </citation>
    <scope>NUCLEOTIDE SEQUENCE [LARGE SCALE GENOMIC DNA]</scope>
    <source>
        <strain evidence="1 2">DNF00320</strain>
    </source>
</reference>
<evidence type="ECO:0000313" key="2">
    <source>
        <dbReference type="Proteomes" id="UP000029525"/>
    </source>
</evidence>
<dbReference type="OrthoDB" id="5363652at2"/>
<sequence>MRYEKKPIDTSEQVKKLCDRGLNIGDEKLASQYLYNISYYRLRAYTYPFQNNGEGANHEFLRKDISFQDVIDLYCFDRRLRSLIFNAIEKIEVALRTRITLTYSVDENDAFWFLNHKLYFQHDKFIALTRNEIIDDKPVVGDLMKEVKRSNEEFIAHYYQKYSEPAFPPAWMTLEVVSMGTLSKLFFALDKNNPSSKTICRDLGLYNVDILKNWMHGLSSLRNTCAHHSRVWNRRFTIGLKFPYRTNYPFLSKQEAATIRDNKLFAYLSVILYLQQIISPDSSFRKSLLTLLDKSPKLVVLKDMGFPEKWREYSLWK</sequence>
<evidence type="ECO:0000313" key="1">
    <source>
        <dbReference type="EMBL" id="KGF43375.1"/>
    </source>
</evidence>
<comment type="caution">
    <text evidence="1">The sequence shown here is derived from an EMBL/GenBank/DDBJ whole genome shotgun (WGS) entry which is preliminary data.</text>
</comment>
<accession>A0A096A8V5</accession>
<name>A0A096A8V5_9BACT</name>
<dbReference type="EMBL" id="JRNQ01000096">
    <property type="protein sequence ID" value="KGF43375.1"/>
    <property type="molecule type" value="Genomic_DNA"/>
</dbReference>
<dbReference type="RefSeq" id="WP_036868495.1">
    <property type="nucleotide sequence ID" value="NZ_JRNQ01000096.1"/>
</dbReference>
<gene>
    <name evidence="1" type="ORF">HMPREF0647_10305</name>
</gene>
<dbReference type="Proteomes" id="UP000029525">
    <property type="component" value="Unassembled WGS sequence"/>
</dbReference>
<organism evidence="1 2">
    <name type="scientific">Prevotella bivia DNF00320</name>
    <dbReference type="NCBI Taxonomy" id="1401068"/>
    <lineage>
        <taxon>Bacteria</taxon>
        <taxon>Pseudomonadati</taxon>
        <taxon>Bacteroidota</taxon>
        <taxon>Bacteroidia</taxon>
        <taxon>Bacteroidales</taxon>
        <taxon>Prevotellaceae</taxon>
        <taxon>Prevotella</taxon>
    </lineage>
</organism>
<dbReference type="AlphaFoldDB" id="A0A096A8V5"/>
<dbReference type="InterPro" id="IPR011664">
    <property type="entry name" value="Abi_system_AbiD/AbiF-like"/>
</dbReference>
<proteinExistence type="predicted"/>
<protein>
    <submittedName>
        <fullName evidence="1">Abortive phage resistance protein</fullName>
    </submittedName>
</protein>